<dbReference type="STRING" id="326297.Sama_2397"/>
<dbReference type="SMART" id="SM00283">
    <property type="entry name" value="MA"/>
    <property type="match status" value="1"/>
</dbReference>
<dbReference type="eggNOG" id="COG0840">
    <property type="taxonomic scope" value="Bacteria"/>
</dbReference>
<dbReference type="EMBL" id="CP000507">
    <property type="protein sequence ID" value="ABM00602.1"/>
    <property type="molecule type" value="Genomic_DNA"/>
</dbReference>
<evidence type="ECO:0000256" key="4">
    <source>
        <dbReference type="ARBA" id="ARBA00029447"/>
    </source>
</evidence>
<dbReference type="Proteomes" id="UP000009175">
    <property type="component" value="Chromosome"/>
</dbReference>
<keyword evidence="2" id="KW-1003">Cell membrane</keyword>
<keyword evidence="6" id="KW-1133">Transmembrane helix</keyword>
<evidence type="ECO:0000259" key="8">
    <source>
        <dbReference type="PROSITE" id="PS50192"/>
    </source>
</evidence>
<dbReference type="PANTHER" id="PTHR32089">
    <property type="entry name" value="METHYL-ACCEPTING CHEMOTAXIS PROTEIN MCPB"/>
    <property type="match status" value="1"/>
</dbReference>
<dbReference type="AlphaFoldDB" id="A1S895"/>
<keyword evidence="10" id="KW-1185">Reference proteome</keyword>
<name>A1S895_SHEAM</name>
<keyword evidence="3 5" id="KW-0807">Transducer</keyword>
<feature type="transmembrane region" description="Helical" evidence="6">
    <location>
        <begin position="96"/>
        <end position="113"/>
    </location>
</feature>
<dbReference type="KEGG" id="saz:Sama_2397"/>
<evidence type="ECO:0000313" key="10">
    <source>
        <dbReference type="Proteomes" id="UP000009175"/>
    </source>
</evidence>
<accession>A1S895</accession>
<dbReference type="Gene3D" id="1.10.287.950">
    <property type="entry name" value="Methyl-accepting chemotaxis protein"/>
    <property type="match status" value="1"/>
</dbReference>
<dbReference type="CDD" id="cd11386">
    <property type="entry name" value="MCP_signal"/>
    <property type="match status" value="1"/>
</dbReference>
<gene>
    <name evidence="9" type="ordered locus">Sama_2397</name>
</gene>
<organism evidence="9 10">
    <name type="scientific">Shewanella amazonensis (strain ATCC BAA-1098 / SB2B)</name>
    <dbReference type="NCBI Taxonomy" id="326297"/>
    <lineage>
        <taxon>Bacteria</taxon>
        <taxon>Pseudomonadati</taxon>
        <taxon>Pseudomonadota</taxon>
        <taxon>Gammaproteobacteria</taxon>
        <taxon>Alteromonadales</taxon>
        <taxon>Shewanellaceae</taxon>
        <taxon>Shewanella</taxon>
    </lineage>
</organism>
<evidence type="ECO:0000259" key="7">
    <source>
        <dbReference type="PROSITE" id="PS50111"/>
    </source>
</evidence>
<feature type="transmembrane region" description="Helical" evidence="6">
    <location>
        <begin position="179"/>
        <end position="197"/>
    </location>
</feature>
<dbReference type="SUPFAM" id="SSF58104">
    <property type="entry name" value="Methyl-accepting chemotaxis protein (MCP) signaling domain"/>
    <property type="match status" value="1"/>
</dbReference>
<comment type="similarity">
    <text evidence="4">Belongs to the methyl-accepting chemotaxis (MCP) protein family.</text>
</comment>
<dbReference type="Pfam" id="PF00015">
    <property type="entry name" value="MCPsignal"/>
    <property type="match status" value="1"/>
</dbReference>
<evidence type="ECO:0000256" key="3">
    <source>
        <dbReference type="ARBA" id="ARBA00023224"/>
    </source>
</evidence>
<keyword evidence="2" id="KW-0997">Cell inner membrane</keyword>
<dbReference type="OrthoDB" id="2489132at2"/>
<keyword evidence="6" id="KW-0812">Transmembrane</keyword>
<dbReference type="GO" id="GO:0006935">
    <property type="term" value="P:chemotaxis"/>
    <property type="evidence" value="ECO:0007669"/>
    <property type="project" value="InterPro"/>
</dbReference>
<feature type="transmembrane region" description="Helical" evidence="6">
    <location>
        <begin position="47"/>
        <end position="64"/>
    </location>
</feature>
<evidence type="ECO:0000256" key="5">
    <source>
        <dbReference type="PROSITE-ProRule" id="PRU00284"/>
    </source>
</evidence>
<protein>
    <submittedName>
        <fullName evidence="9">Putative methyl-accepting chemotaxis sensory transducer</fullName>
    </submittedName>
</protein>
<sequence length="530" mass="57598">MAHLNSASMAAPVFTARLTCPLKWRVSTKMNNLSSEMMRDHYIKSDTIMFSVLVMMFLYALGLAGVFGNWTVAIIVGLLTTIAAGAIRALSPGERITRVTMGLAFMVMVTLHVHLSRGMIEMHFGYFACLAMLLYCRDWLPILASALLAAVLHVGLFWWQTTGGSVFMLDSAERSWGIIFIHAGYVVVETLVLVVMAKNLHRQAEVSFDIQAVAHHLTGEQIDLTHRTNASNNPQSLAFNGFLDHLQGMVGRMASTGDKLTQLSNRLHDSMSGVNNRMKLQHNQIDVIAHAVGNVSDAVRLISDNANDASAAVSDADAKSRDGSALSRKTLDEVLTLANAIERAADASGRLAEDSKSIGKVLDVIKSIAEQTNLLALNAAIEAARAGEQGRGFAVVADEVRSLASKTQQSTEEIHNMIQRLQARSDDAVNAMSTSQTSVTQCVAFTQQTDERLGQVRQSLQQIVEISSQIASSTTEQMQAIGEISQNALSIRQLSDDNNHELDRVVDEVAEATGLAGLIHSDMKRFHTGL</sequence>
<dbReference type="GO" id="GO:0004888">
    <property type="term" value="F:transmembrane signaling receptor activity"/>
    <property type="evidence" value="ECO:0007669"/>
    <property type="project" value="InterPro"/>
</dbReference>
<dbReference type="InterPro" id="IPR000727">
    <property type="entry name" value="T_SNARE_dom"/>
</dbReference>
<dbReference type="HOGENOM" id="CLU_000445_137_4_6"/>
<proteinExistence type="inferred from homology"/>
<evidence type="ECO:0000313" key="9">
    <source>
        <dbReference type="EMBL" id="ABM00602.1"/>
    </source>
</evidence>
<dbReference type="PROSITE" id="PS50192">
    <property type="entry name" value="T_SNARE"/>
    <property type="match status" value="1"/>
</dbReference>
<keyword evidence="6" id="KW-0472">Membrane</keyword>
<reference evidence="9 10" key="1">
    <citation type="submission" date="2006-12" db="EMBL/GenBank/DDBJ databases">
        <title>Complete sequence of Shewanella amazonensis SB2B.</title>
        <authorList>
            <consortium name="US DOE Joint Genome Institute"/>
            <person name="Copeland A."/>
            <person name="Lucas S."/>
            <person name="Lapidus A."/>
            <person name="Barry K."/>
            <person name="Detter J.C."/>
            <person name="Glavina del Rio T."/>
            <person name="Hammon N."/>
            <person name="Israni S."/>
            <person name="Dalin E."/>
            <person name="Tice H."/>
            <person name="Pitluck S."/>
            <person name="Munk A.C."/>
            <person name="Brettin T."/>
            <person name="Bruce D."/>
            <person name="Han C."/>
            <person name="Tapia R."/>
            <person name="Gilna P."/>
            <person name="Schmutz J."/>
            <person name="Larimer F."/>
            <person name="Land M."/>
            <person name="Hauser L."/>
            <person name="Kyrpides N."/>
            <person name="Mikhailova N."/>
            <person name="Fredrickson J."/>
            <person name="Richardson P."/>
        </authorList>
    </citation>
    <scope>NUCLEOTIDE SEQUENCE [LARGE SCALE GENOMIC DNA]</scope>
    <source>
        <strain evidence="10">ATCC BAA-1098 / SB2B</strain>
    </source>
</reference>
<dbReference type="PRINTS" id="PR00260">
    <property type="entry name" value="CHEMTRNSDUCR"/>
</dbReference>
<feature type="transmembrane region" description="Helical" evidence="6">
    <location>
        <begin position="142"/>
        <end position="159"/>
    </location>
</feature>
<dbReference type="InterPro" id="IPR004090">
    <property type="entry name" value="Chemotax_Me-accpt_rcpt"/>
</dbReference>
<evidence type="ECO:0000256" key="6">
    <source>
        <dbReference type="SAM" id="Phobius"/>
    </source>
</evidence>
<dbReference type="FunFam" id="1.10.287.950:FF:000001">
    <property type="entry name" value="Methyl-accepting chemotaxis sensory transducer"/>
    <property type="match status" value="1"/>
</dbReference>
<feature type="transmembrane region" description="Helical" evidence="6">
    <location>
        <begin position="70"/>
        <end position="89"/>
    </location>
</feature>
<evidence type="ECO:0000256" key="1">
    <source>
        <dbReference type="ARBA" id="ARBA00004429"/>
    </source>
</evidence>
<dbReference type="PROSITE" id="PS50111">
    <property type="entry name" value="CHEMOTAXIS_TRANSDUC_2"/>
    <property type="match status" value="1"/>
</dbReference>
<dbReference type="PANTHER" id="PTHR32089:SF112">
    <property type="entry name" value="LYSOZYME-LIKE PROTEIN-RELATED"/>
    <property type="match status" value="1"/>
</dbReference>
<dbReference type="InterPro" id="IPR004089">
    <property type="entry name" value="MCPsignal_dom"/>
</dbReference>
<dbReference type="GO" id="GO:0007165">
    <property type="term" value="P:signal transduction"/>
    <property type="evidence" value="ECO:0007669"/>
    <property type="project" value="UniProtKB-KW"/>
</dbReference>
<evidence type="ECO:0000256" key="2">
    <source>
        <dbReference type="ARBA" id="ARBA00022519"/>
    </source>
</evidence>
<feature type="domain" description="T-SNARE coiled-coil homology" evidence="8">
    <location>
        <begin position="443"/>
        <end position="505"/>
    </location>
</feature>
<comment type="subcellular location">
    <subcellularLocation>
        <location evidence="1">Cell inner membrane</location>
        <topology evidence="1">Multi-pass membrane protein</topology>
    </subcellularLocation>
</comment>
<dbReference type="GO" id="GO:0005886">
    <property type="term" value="C:plasma membrane"/>
    <property type="evidence" value="ECO:0007669"/>
    <property type="project" value="UniProtKB-SubCell"/>
</dbReference>
<feature type="domain" description="Methyl-accepting transducer" evidence="7">
    <location>
        <begin position="256"/>
        <end position="492"/>
    </location>
</feature>